<dbReference type="Proteomes" id="UP000184050">
    <property type="component" value="Unassembled WGS sequence"/>
</dbReference>
<name>A0A1M6AZI3_9BACT</name>
<dbReference type="EMBL" id="FQZE01000002">
    <property type="protein sequence ID" value="SHI41633.1"/>
    <property type="molecule type" value="Genomic_DNA"/>
</dbReference>
<accession>A0A1M6AZI3</accession>
<dbReference type="AlphaFoldDB" id="A0A1M6AZI3"/>
<proteinExistence type="predicted"/>
<reference evidence="1 2" key="1">
    <citation type="submission" date="2016-11" db="EMBL/GenBank/DDBJ databases">
        <authorList>
            <person name="Jaros S."/>
            <person name="Januszkiewicz K."/>
            <person name="Wedrychowicz H."/>
        </authorList>
    </citation>
    <scope>NUCLEOTIDE SEQUENCE [LARGE SCALE GENOMIC DNA]</scope>
    <source>
        <strain evidence="1 2">DSM 27063</strain>
    </source>
</reference>
<organism evidence="1 2">
    <name type="scientific">Tangfeifania diversioriginum</name>
    <dbReference type="NCBI Taxonomy" id="1168035"/>
    <lineage>
        <taxon>Bacteria</taxon>
        <taxon>Pseudomonadati</taxon>
        <taxon>Bacteroidota</taxon>
        <taxon>Bacteroidia</taxon>
        <taxon>Marinilabiliales</taxon>
        <taxon>Prolixibacteraceae</taxon>
        <taxon>Tangfeifania</taxon>
    </lineage>
</organism>
<sequence length="57" mass="6552">MPTVANKFARTLKAIGVRYVFGVPSGNMTDYTYPDKTEQEKFRFKLRNRPARGIISI</sequence>
<evidence type="ECO:0000313" key="1">
    <source>
        <dbReference type="EMBL" id="SHI41633.1"/>
    </source>
</evidence>
<protein>
    <recommendedName>
        <fullName evidence="3">Thiamine pyrophosphate enzyme, N-terminal TPP binding domain</fullName>
    </recommendedName>
</protein>
<dbReference type="STRING" id="1168035.SAMN05444280_10230"/>
<evidence type="ECO:0000313" key="2">
    <source>
        <dbReference type="Proteomes" id="UP000184050"/>
    </source>
</evidence>
<gene>
    <name evidence="1" type="ORF">SAMN05444280_10230</name>
</gene>
<keyword evidence="2" id="KW-1185">Reference proteome</keyword>
<evidence type="ECO:0008006" key="3">
    <source>
        <dbReference type="Google" id="ProtNLM"/>
    </source>
</evidence>
<dbReference type="RefSeq" id="WP_175552440.1">
    <property type="nucleotide sequence ID" value="NZ_FQZE01000002.1"/>
</dbReference>